<dbReference type="PANTHER" id="PTHR36015">
    <property type="entry name" value="HOLLIDAY JUNCTION RESOLVASE MOC1, CHLOROPLASTIC-RELATED"/>
    <property type="match status" value="1"/>
</dbReference>
<dbReference type="OrthoDB" id="1910737at2759"/>
<feature type="chain" id="PRO_5038494307" evidence="1">
    <location>
        <begin position="27"/>
        <end position="300"/>
    </location>
</feature>
<comment type="caution">
    <text evidence="2">The sequence shown here is derived from an EMBL/GenBank/DDBJ whole genome shotgun (WGS) entry which is preliminary data.</text>
</comment>
<sequence length="300" mass="32003">MSVQAVSTSLAMLLRGLLVQVLCCGASQKSHPPLLALASSATSEAGRQRRSQKASLEFCQKDWLAALTPLQRLANEPTTANDKLVEGVSGPIMTEGTMSLIDPGVFVFGIDPDVSGAMAVLRGDDVTMAEVIDVPTVRIMVGSRYRRRHDPSSLANIIKELSAPKGSVAYIEQNSPLPKDGKQGWWGSGFGYGIWIGTLVASGISVIPVSSVAWKRAMGLAGKDVTKDGCRACASLIFPSLASRLNRKKDHGRAEALLIAAYGIGMPVPSNLMLARSEMVFSFVLRLIKSSRVTSKEMTA</sequence>
<evidence type="ECO:0000313" key="3">
    <source>
        <dbReference type="Proteomes" id="UP000886520"/>
    </source>
</evidence>
<dbReference type="Proteomes" id="UP000886520">
    <property type="component" value="Chromosome 22"/>
</dbReference>
<dbReference type="PANTHER" id="PTHR36015:SF6">
    <property type="entry name" value="HOLLIDAY JUNCTION RESOLVASE MOC1, CHLOROPLASTIC-RELATED"/>
    <property type="match status" value="1"/>
</dbReference>
<organism evidence="2 3">
    <name type="scientific">Adiantum capillus-veneris</name>
    <name type="common">Maidenhair fern</name>
    <dbReference type="NCBI Taxonomy" id="13818"/>
    <lineage>
        <taxon>Eukaryota</taxon>
        <taxon>Viridiplantae</taxon>
        <taxon>Streptophyta</taxon>
        <taxon>Embryophyta</taxon>
        <taxon>Tracheophyta</taxon>
        <taxon>Polypodiopsida</taxon>
        <taxon>Polypodiidae</taxon>
        <taxon>Polypodiales</taxon>
        <taxon>Pteridineae</taxon>
        <taxon>Pteridaceae</taxon>
        <taxon>Vittarioideae</taxon>
        <taxon>Adiantum</taxon>
    </lineage>
</organism>
<keyword evidence="1" id="KW-0732">Signal</keyword>
<keyword evidence="3" id="KW-1185">Reference proteome</keyword>
<proteinExistence type="predicted"/>
<dbReference type="GO" id="GO:0008821">
    <property type="term" value="F:crossover junction DNA endonuclease activity"/>
    <property type="evidence" value="ECO:0007669"/>
    <property type="project" value="InterPro"/>
</dbReference>
<dbReference type="AlphaFoldDB" id="A0A9D4U7N3"/>
<accession>A0A9D4U7N3</accession>
<evidence type="ECO:0000256" key="1">
    <source>
        <dbReference type="SAM" id="SignalP"/>
    </source>
</evidence>
<gene>
    <name evidence="2" type="ORF">GOP47_0023056</name>
</gene>
<reference evidence="2" key="1">
    <citation type="submission" date="2021-01" db="EMBL/GenBank/DDBJ databases">
        <title>Adiantum capillus-veneris genome.</title>
        <authorList>
            <person name="Fang Y."/>
            <person name="Liao Q."/>
        </authorList>
    </citation>
    <scope>NUCLEOTIDE SEQUENCE</scope>
    <source>
        <strain evidence="2">H3</strain>
        <tissue evidence="2">Leaf</tissue>
    </source>
</reference>
<name>A0A9D4U7N3_ADICA</name>
<evidence type="ECO:0000313" key="2">
    <source>
        <dbReference type="EMBL" id="KAI5062517.1"/>
    </source>
</evidence>
<dbReference type="InterPro" id="IPR045290">
    <property type="entry name" value="MOC1-like"/>
</dbReference>
<feature type="signal peptide" evidence="1">
    <location>
        <begin position="1"/>
        <end position="26"/>
    </location>
</feature>
<protein>
    <submittedName>
        <fullName evidence="2">Uncharacterized protein</fullName>
    </submittedName>
</protein>
<dbReference type="CDD" id="cd22992">
    <property type="entry name" value="MOC1"/>
    <property type="match status" value="1"/>
</dbReference>
<dbReference type="EMBL" id="JABFUD020000022">
    <property type="protein sequence ID" value="KAI5062517.1"/>
    <property type="molecule type" value="Genomic_DNA"/>
</dbReference>